<sequence>MEDSEHGEEDGLVGGWRWSNRNTGARDQAQLRQKIRDLPGLLKHGLHLRKKSQSPDTIPGPSTSPTVHKSCSQSFPCAGRAVRNAFLSHGPYPAKDKIHLARIMRRSYVGVELVQWLCEQCVYVGCRSMAARVWQVLLELGILLSVDQRVVFGDSNSYYQFSFEECESAACEFCSLEKEAWPEAVRLLLQLVPYVQFRTGSDEDSEGNRDVCGDSFIQMKALERLTSTVQNELAAALANKARKALAEQGAPDSTDFSPRETPTPTEDNRRLGGVCSLRGDVGSVCVRPDGVCGREELTRLELVQRLAKDGCRLLQNQNYRVPDHRNPTGEPLGRVCLKERGRDVLVLQRVASSVTSSPNPASSPSGGGAREENGEKRYVVVSGTPLKILEHLLSDLRLDDQGESPESRESELLLDDFLLTYLVFMTTTDLCQALLGHYSSKRVCSQGQAPDEGKEALYRKRKVLHLVSHWTRLYKDFLQEGEHIKTFMKTLSMCVLEDLYEFPSLEKDMKEFQKLLRRRHTVDECPLQQKSKPMFQQLSLKENSLPLRCPQADTKKELCRVYVSADSYLCVYTHSLLSVAELLRIVSQKMDRPDEDMVLVIQTSTGERTVLQAGQCVYSEMYPVVPQSKLMVCRRDLTHIMAPLTDSELSRRTVRLLGINSWDMAVALTQLDWTLFNSIHEQELVYSTVSCSTGGSHREGLSVLLQRCNEVQQWVMSEVLMCVSLNKRVQLLKKFIKIAAHCKAQRNLNSAFAIIMGLNTAAVSRLNITWEKVPGKFKKIFSELELITDPSLNHKAYRDAFKKMKPPKIPFMPLLLKDITFIHEGNKTFHDNLVNFQKLHMIADTVRLIRHCQSDQLGNEVVGSDSAEVKASVHYLHIIDNQQTLFQLSHKLEPRA</sequence>
<dbReference type="EMBL" id="CM055753">
    <property type="protein sequence ID" value="KAJ7991625.1"/>
    <property type="molecule type" value="Genomic_DNA"/>
</dbReference>
<keyword evidence="2" id="KW-1185">Reference proteome</keyword>
<evidence type="ECO:0000313" key="1">
    <source>
        <dbReference type="EMBL" id="KAJ7991625.1"/>
    </source>
</evidence>
<reference evidence="1" key="1">
    <citation type="submission" date="2021-05" db="EMBL/GenBank/DDBJ databases">
        <authorList>
            <person name="Pan Q."/>
            <person name="Jouanno E."/>
            <person name="Zahm M."/>
            <person name="Klopp C."/>
            <person name="Cabau C."/>
            <person name="Louis A."/>
            <person name="Berthelot C."/>
            <person name="Parey E."/>
            <person name="Roest Crollius H."/>
            <person name="Montfort J."/>
            <person name="Robinson-Rechavi M."/>
            <person name="Bouchez O."/>
            <person name="Lampietro C."/>
            <person name="Lopez Roques C."/>
            <person name="Donnadieu C."/>
            <person name="Postlethwait J."/>
            <person name="Bobe J."/>
            <person name="Dillon D."/>
            <person name="Chandos A."/>
            <person name="von Hippel F."/>
            <person name="Guiguen Y."/>
        </authorList>
    </citation>
    <scope>NUCLEOTIDE SEQUENCE</scope>
    <source>
        <strain evidence="1">YG-Jan2019</strain>
    </source>
</reference>
<dbReference type="Proteomes" id="UP001157502">
    <property type="component" value="Chromosome 26"/>
</dbReference>
<name>A0ACC2FK73_DALPE</name>
<protein>
    <submittedName>
        <fullName evidence="1">Uncharacterized protein</fullName>
    </submittedName>
</protein>
<organism evidence="1 2">
    <name type="scientific">Dallia pectoralis</name>
    <name type="common">Alaska blackfish</name>
    <dbReference type="NCBI Taxonomy" id="75939"/>
    <lineage>
        <taxon>Eukaryota</taxon>
        <taxon>Metazoa</taxon>
        <taxon>Chordata</taxon>
        <taxon>Craniata</taxon>
        <taxon>Vertebrata</taxon>
        <taxon>Euteleostomi</taxon>
        <taxon>Actinopterygii</taxon>
        <taxon>Neopterygii</taxon>
        <taxon>Teleostei</taxon>
        <taxon>Protacanthopterygii</taxon>
        <taxon>Esociformes</taxon>
        <taxon>Umbridae</taxon>
        <taxon>Dallia</taxon>
    </lineage>
</organism>
<accession>A0ACC2FK73</accession>
<gene>
    <name evidence="1" type="ORF">DPEC_G00285840</name>
</gene>
<comment type="caution">
    <text evidence="1">The sequence shown here is derived from an EMBL/GenBank/DDBJ whole genome shotgun (WGS) entry which is preliminary data.</text>
</comment>
<evidence type="ECO:0000313" key="2">
    <source>
        <dbReference type="Proteomes" id="UP001157502"/>
    </source>
</evidence>
<proteinExistence type="predicted"/>